<keyword evidence="2" id="KW-0732">Signal</keyword>
<feature type="region of interest" description="Disordered" evidence="1">
    <location>
        <begin position="186"/>
        <end position="205"/>
    </location>
</feature>
<dbReference type="Proteomes" id="UP000461730">
    <property type="component" value="Unassembled WGS sequence"/>
</dbReference>
<evidence type="ECO:0000313" key="4">
    <source>
        <dbReference type="Proteomes" id="UP000461730"/>
    </source>
</evidence>
<organism evidence="3 4">
    <name type="scientific">Chitinophaga tropicalis</name>
    <dbReference type="NCBI Taxonomy" id="2683588"/>
    <lineage>
        <taxon>Bacteria</taxon>
        <taxon>Pseudomonadati</taxon>
        <taxon>Bacteroidota</taxon>
        <taxon>Chitinophagia</taxon>
        <taxon>Chitinophagales</taxon>
        <taxon>Chitinophagaceae</taxon>
        <taxon>Chitinophaga</taxon>
    </lineage>
</organism>
<gene>
    <name evidence="3" type="ORF">GO493_30065</name>
</gene>
<dbReference type="AlphaFoldDB" id="A0A7K1UEX7"/>
<comment type="caution">
    <text evidence="3">The sequence shown here is derived from an EMBL/GenBank/DDBJ whole genome shotgun (WGS) entry which is preliminary data.</text>
</comment>
<keyword evidence="4" id="KW-1185">Reference proteome</keyword>
<evidence type="ECO:0000256" key="2">
    <source>
        <dbReference type="SAM" id="SignalP"/>
    </source>
</evidence>
<evidence type="ECO:0000256" key="1">
    <source>
        <dbReference type="SAM" id="MobiDB-lite"/>
    </source>
</evidence>
<feature type="chain" id="PRO_5029826960" description="Bacterial surface antigen (D15) domain-containing protein" evidence="2">
    <location>
        <begin position="28"/>
        <end position="858"/>
    </location>
</feature>
<protein>
    <recommendedName>
        <fullName evidence="5">Bacterial surface antigen (D15) domain-containing protein</fullName>
    </recommendedName>
</protein>
<accession>A0A7K1UEX7</accession>
<evidence type="ECO:0008006" key="5">
    <source>
        <dbReference type="Google" id="ProtNLM"/>
    </source>
</evidence>
<dbReference type="EMBL" id="WRXN01000029">
    <property type="protein sequence ID" value="MVT12535.1"/>
    <property type="molecule type" value="Genomic_DNA"/>
</dbReference>
<reference evidence="3 4" key="1">
    <citation type="submission" date="2019-12" db="EMBL/GenBank/DDBJ databases">
        <title>Chitinophaga sp. strain ysch24 (GDMCC 1.1355), whole genome shotgun sequence.</title>
        <authorList>
            <person name="Zhang X."/>
        </authorList>
    </citation>
    <scope>NUCLEOTIDE SEQUENCE [LARGE SCALE GENOMIC DNA]</scope>
    <source>
        <strain evidence="4">ysch24</strain>
    </source>
</reference>
<proteinExistence type="predicted"/>
<dbReference type="RefSeq" id="WP_157309951.1">
    <property type="nucleotide sequence ID" value="NZ_WRXN01000029.1"/>
</dbReference>
<sequence>MAFRGILYHVFLSAVICILLSSSVSYAQQTDSAEIAIAPRYDKVSKLHRILFGENYRKEWAIPVKLRVVHLSKEKGGLTVIREGGGLQTRSLRLQDATGQEWVLRSAQKYPERQLPPRLKETVARDILQDQVTTANPFAAMTVPPLAAALGIPHSNPEIVVVAPDTALGKYNEEFAGRPFLFEEREPLESTKTDNTEKAQEKLKEDNDVSVNQQIVLRARLLDMLLGDWDRHEDQWRWDRKKTGKETEYTPVPRDRDQVYYKTSGIFPWIVSHQWLKSKFQPYKEEIRDIKGWNFNARYFDRYFLNSLGEQDWQEQISYVQKHLTDQVITDAVKRMPPQIYNVSGEEIVRKLIARRNNLQQQAIAYYKFISIYVDVPASDKRERFEISGDNGWLNVTIYKLKKDTTRDDIIYQRNFDPHVTKEVRLYGFDGKDEFHVKGPLTSSVKVRMIGGGGSDVFHIDSTVNNKRRLYVYDRSGKDNILPSRSQARIRTGKDSTVNAFNPKGFQYDRFEPITLLHYNNDYGVSLVGGFAYTKHGFRKEPHAFRHQLLVDYSIVRKSFIFTYTGDIKKVIGDYDLNINLMSRGPNNVSNFFGIGNESNFVNEGDKRIGYYRNRYDYILGDVRLSHAYGQFTISAGVGGQFYTSKASNNDNKYLHEFNEQAPEEEIYLTKWFAGLVGGAELDTRINKTFPSQGVYWHTTVNAMQQVSNGSRKYGQILSEFSFYYNPDKHGVVIIANRTGAGTTVGDPAYFQLLKLGGPQTLRGYHTWRFSGKTMLYNNFELRLKLLDFNSYLLPGSIGVIGLDDVGRVWMPGETSSKWHNGYGAGIYIIPNELILLQVSKGYSEEGSINYLTIGYRF</sequence>
<dbReference type="Gene3D" id="2.40.160.50">
    <property type="entry name" value="membrane protein fhac: a member of the omp85/tpsb transporter family"/>
    <property type="match status" value="1"/>
</dbReference>
<evidence type="ECO:0000313" key="3">
    <source>
        <dbReference type="EMBL" id="MVT12535.1"/>
    </source>
</evidence>
<feature type="signal peptide" evidence="2">
    <location>
        <begin position="1"/>
        <end position="27"/>
    </location>
</feature>
<name>A0A7K1UEX7_9BACT</name>